<dbReference type="Pfam" id="PF08845">
    <property type="entry name" value="SymE_toxin"/>
    <property type="match status" value="1"/>
</dbReference>
<proteinExistence type="predicted"/>
<reference evidence="2 4" key="1">
    <citation type="submission" date="2018-04" db="EMBL/GenBank/DDBJ databases">
        <title>Genome sequencing of Limnobaculum sp. HYN0051.</title>
        <authorList>
            <person name="Yi H."/>
            <person name="Baek C."/>
        </authorList>
    </citation>
    <scope>NUCLEOTIDE SEQUENCE [LARGE SCALE GENOMIC DNA]</scope>
    <source>
        <strain evidence="2 4">HYN0051</strain>
    </source>
</reference>
<evidence type="ECO:0000313" key="4">
    <source>
        <dbReference type="Proteomes" id="UP000244908"/>
    </source>
</evidence>
<accession>A0A2Y9U2L6</accession>
<dbReference type="GO" id="GO:0016788">
    <property type="term" value="F:hydrolase activity, acting on ester bonds"/>
    <property type="evidence" value="ECO:0007669"/>
    <property type="project" value="InterPro"/>
</dbReference>
<dbReference type="KEGG" id="lpv:HYN51_16190"/>
<evidence type="ECO:0000313" key="3">
    <source>
        <dbReference type="EMBL" id="AWH89941.1"/>
    </source>
</evidence>
<dbReference type="AlphaFoldDB" id="A0A2Y9U2L6"/>
<sequence>MAEHDCISDPEISKAQRQLKVGYINRRHERRATHMTTYYNHAPSLHLKGHWLEEAGFNTGTPVTIAVEHGQLIIRPVTE</sequence>
<dbReference type="KEGG" id="lpv:HYN51_16155"/>
<dbReference type="GO" id="GO:0016070">
    <property type="term" value="P:RNA metabolic process"/>
    <property type="evidence" value="ECO:0007669"/>
    <property type="project" value="InterPro"/>
</dbReference>
<evidence type="ECO:0000313" key="2">
    <source>
        <dbReference type="EMBL" id="AWH89934.1"/>
    </source>
</evidence>
<dbReference type="Proteomes" id="UP000244908">
    <property type="component" value="Chromosome"/>
</dbReference>
<evidence type="ECO:0000259" key="1">
    <source>
        <dbReference type="Pfam" id="PF08845"/>
    </source>
</evidence>
<keyword evidence="4" id="KW-1185">Reference proteome</keyword>
<name>A0A2Y9U2L6_9GAMM</name>
<protein>
    <submittedName>
        <fullName evidence="2">Type I toxin-antitoxin system SymE family toxin</fullName>
    </submittedName>
</protein>
<dbReference type="OrthoDB" id="6053337at2"/>
<gene>
    <name evidence="2" type="ORF">HYN51_16155</name>
    <name evidence="3" type="ORF">HYN51_16190</name>
</gene>
<feature type="domain" description="Toxin SymE-like" evidence="1">
    <location>
        <begin position="16"/>
        <end position="76"/>
    </location>
</feature>
<organism evidence="2 4">
    <name type="scientific">Limnobaculum parvum</name>
    <dbReference type="NCBI Taxonomy" id="2172103"/>
    <lineage>
        <taxon>Bacteria</taxon>
        <taxon>Pseudomonadati</taxon>
        <taxon>Pseudomonadota</taxon>
        <taxon>Gammaproteobacteria</taxon>
        <taxon>Enterobacterales</taxon>
        <taxon>Budviciaceae</taxon>
        <taxon>Limnobaculum</taxon>
    </lineage>
</organism>
<dbReference type="GO" id="GO:0003723">
    <property type="term" value="F:RNA binding"/>
    <property type="evidence" value="ECO:0007669"/>
    <property type="project" value="InterPro"/>
</dbReference>
<dbReference type="EMBL" id="CP029185">
    <property type="protein sequence ID" value="AWH89934.1"/>
    <property type="molecule type" value="Genomic_DNA"/>
</dbReference>
<dbReference type="EMBL" id="CP029185">
    <property type="protein sequence ID" value="AWH89941.1"/>
    <property type="molecule type" value="Genomic_DNA"/>
</dbReference>
<dbReference type="InterPro" id="IPR014944">
    <property type="entry name" value="Toxin_SymE-like"/>
</dbReference>
<dbReference type="GO" id="GO:0005737">
    <property type="term" value="C:cytoplasm"/>
    <property type="evidence" value="ECO:0007669"/>
    <property type="project" value="InterPro"/>
</dbReference>